<dbReference type="RefSeq" id="WP_137340035.1">
    <property type="nucleotide sequence ID" value="NZ_SZVO01000004.1"/>
</dbReference>
<dbReference type="InterPro" id="IPR017804">
    <property type="entry name" value="MeTrfase_EgtD-like"/>
</dbReference>
<gene>
    <name evidence="4" type="ORF">FDK13_11050</name>
</gene>
<keyword evidence="2 4" id="KW-0808">Transferase</keyword>
<dbReference type="GO" id="GO:0032259">
    <property type="term" value="P:methylation"/>
    <property type="evidence" value="ECO:0007669"/>
    <property type="project" value="UniProtKB-KW"/>
</dbReference>
<feature type="domain" description="Histidine-specific methyltransferase SAM-dependent" evidence="3">
    <location>
        <begin position="24"/>
        <end position="328"/>
    </location>
</feature>
<dbReference type="PANTHER" id="PTHR43397">
    <property type="entry name" value="ERGOTHIONEINE BIOSYNTHESIS PROTEIN 1"/>
    <property type="match status" value="1"/>
</dbReference>
<proteinExistence type="predicted"/>
<dbReference type="InterPro" id="IPR029063">
    <property type="entry name" value="SAM-dependent_MTases_sf"/>
</dbReference>
<keyword evidence="5" id="KW-1185">Reference proteome</keyword>
<dbReference type="InterPro" id="IPR019257">
    <property type="entry name" value="MeTrfase_dom"/>
</dbReference>
<dbReference type="Proteomes" id="UP000304900">
    <property type="component" value="Unassembled WGS sequence"/>
</dbReference>
<keyword evidence="1 4" id="KW-0489">Methyltransferase</keyword>
<dbReference type="PANTHER" id="PTHR43397:SF1">
    <property type="entry name" value="ERGOTHIONEINE BIOSYNTHESIS PROTEIN 1"/>
    <property type="match status" value="1"/>
</dbReference>
<protein>
    <submittedName>
        <fullName evidence="4">L-histidine N(Alpha)-methyltransferase</fullName>
    </submittedName>
</protein>
<dbReference type="AlphaFoldDB" id="A0A4U6D571"/>
<dbReference type="PIRSF" id="PIRSF018005">
    <property type="entry name" value="UCP018005"/>
    <property type="match status" value="1"/>
</dbReference>
<dbReference type="Gene3D" id="3.40.50.150">
    <property type="entry name" value="Vaccinia Virus protein VP39"/>
    <property type="match status" value="1"/>
</dbReference>
<organism evidence="4 5">
    <name type="scientific">Dyadobacter frigoris</name>
    <dbReference type="NCBI Taxonomy" id="2576211"/>
    <lineage>
        <taxon>Bacteria</taxon>
        <taxon>Pseudomonadati</taxon>
        <taxon>Bacteroidota</taxon>
        <taxon>Cytophagia</taxon>
        <taxon>Cytophagales</taxon>
        <taxon>Spirosomataceae</taxon>
        <taxon>Dyadobacter</taxon>
    </lineage>
</organism>
<reference evidence="4 5" key="1">
    <citation type="submission" date="2019-05" db="EMBL/GenBank/DDBJ databases">
        <title>Dyadobacter AR-3-8 sp. nov., isolated from arctic soil.</title>
        <authorList>
            <person name="Chaudhary D.K."/>
        </authorList>
    </citation>
    <scope>NUCLEOTIDE SEQUENCE [LARGE SCALE GENOMIC DNA]</scope>
    <source>
        <strain evidence="4 5">AR-3-8</strain>
    </source>
</reference>
<accession>A0A4U6D571</accession>
<evidence type="ECO:0000313" key="4">
    <source>
        <dbReference type="EMBL" id="TKT92490.1"/>
    </source>
</evidence>
<name>A0A4U6D571_9BACT</name>
<sequence length="331" mass="38145">MNFKEDNYTGQLPALSDKPIEKFYQEVLEGLGSIPKRLQSKYFYDQQGDILFQQIMDCPQYYLSRCESEIFQNQAPKMAHFLQSAYDSFDLIELGAGDATKSQFLLQSLTEHQVDFTYMPIDISGYILSVLQDRLESQIPGLDLVPFEGEYFEMLAQATCFSSRPKVVMLLGANIGNMAPQDARLFCANIRKMLKPDDLAIIGFDLKKQPQVILDAYNDEGGITSRFNLNLLTRINKELHGNFNLNNFVHYQTYDPGNGACKSYLVSLCDHTVTIADHSIKFNRDETIFMEVSQKYQLPEIDELARYVHFEPIYRCQDLKGWFIDDFWQAI</sequence>
<evidence type="ECO:0000313" key="5">
    <source>
        <dbReference type="Proteomes" id="UP000304900"/>
    </source>
</evidence>
<dbReference type="OrthoDB" id="5289726at2"/>
<evidence type="ECO:0000256" key="1">
    <source>
        <dbReference type="ARBA" id="ARBA00022603"/>
    </source>
</evidence>
<dbReference type="GO" id="GO:0008168">
    <property type="term" value="F:methyltransferase activity"/>
    <property type="evidence" value="ECO:0007669"/>
    <property type="project" value="UniProtKB-KW"/>
</dbReference>
<dbReference type="EMBL" id="SZVO01000004">
    <property type="protein sequence ID" value="TKT92490.1"/>
    <property type="molecule type" value="Genomic_DNA"/>
</dbReference>
<comment type="caution">
    <text evidence="4">The sequence shown here is derived from an EMBL/GenBank/DDBJ whole genome shotgun (WGS) entry which is preliminary data.</text>
</comment>
<evidence type="ECO:0000259" key="3">
    <source>
        <dbReference type="Pfam" id="PF10017"/>
    </source>
</evidence>
<dbReference type="InterPro" id="IPR051128">
    <property type="entry name" value="EgtD_Methyltrsf_superfamily"/>
</dbReference>
<dbReference type="Pfam" id="PF10017">
    <property type="entry name" value="Methyltransf_33"/>
    <property type="match status" value="1"/>
</dbReference>
<evidence type="ECO:0000256" key="2">
    <source>
        <dbReference type="ARBA" id="ARBA00022679"/>
    </source>
</evidence>